<sequence length="185" mass="21295">MSPEPAPFPDDQPVIRVSGLPTADDWKHALRLYRSGMNTLRRKLALLYVYCVVGAGLIFCWLNDIRFVCYLFAVLYGSFLLGWRIYSHMVTRESLEKRERIEGEDLWIFSLARVRKQAGPNHSTFEWRYLDSIIVADDMLVLLPTTHACYCVPLRLFANKDEMETVVRWAAAAGVPRLDVRKGTP</sequence>
<organism evidence="2 3">
    <name type="scientific">Luteolibacter ambystomatis</name>
    <dbReference type="NCBI Taxonomy" id="2824561"/>
    <lineage>
        <taxon>Bacteria</taxon>
        <taxon>Pseudomonadati</taxon>
        <taxon>Verrucomicrobiota</taxon>
        <taxon>Verrucomicrobiia</taxon>
        <taxon>Verrucomicrobiales</taxon>
        <taxon>Verrucomicrobiaceae</taxon>
        <taxon>Luteolibacter</taxon>
    </lineage>
</organism>
<feature type="transmembrane region" description="Helical" evidence="1">
    <location>
        <begin position="44"/>
        <end position="62"/>
    </location>
</feature>
<dbReference type="AlphaFoldDB" id="A0A975G8Y5"/>
<dbReference type="EMBL" id="CP073100">
    <property type="protein sequence ID" value="QUE51544.1"/>
    <property type="molecule type" value="Genomic_DNA"/>
</dbReference>
<evidence type="ECO:0000313" key="3">
    <source>
        <dbReference type="Proteomes" id="UP000676169"/>
    </source>
</evidence>
<evidence type="ECO:0000256" key="1">
    <source>
        <dbReference type="SAM" id="Phobius"/>
    </source>
</evidence>
<dbReference type="Proteomes" id="UP000676169">
    <property type="component" value="Chromosome"/>
</dbReference>
<evidence type="ECO:0000313" key="2">
    <source>
        <dbReference type="EMBL" id="QUE51544.1"/>
    </source>
</evidence>
<keyword evidence="3" id="KW-1185">Reference proteome</keyword>
<gene>
    <name evidence="2" type="ORF">KBB96_01305</name>
</gene>
<name>A0A975G8Y5_9BACT</name>
<accession>A0A975G8Y5</accession>
<dbReference type="KEGG" id="lamb:KBB96_01305"/>
<reference evidence="2" key="1">
    <citation type="submission" date="2021-04" db="EMBL/GenBank/DDBJ databases">
        <title>Luteolibacter sp. 32A isolated from the skin of an Anderson's salamander (Ambystoma andersonii).</title>
        <authorList>
            <person name="Spergser J."/>
            <person name="Busse H.-J."/>
        </authorList>
    </citation>
    <scope>NUCLEOTIDE SEQUENCE</scope>
    <source>
        <strain evidence="2">32A</strain>
    </source>
</reference>
<keyword evidence="1" id="KW-0812">Transmembrane</keyword>
<keyword evidence="1" id="KW-0472">Membrane</keyword>
<keyword evidence="1" id="KW-1133">Transmembrane helix</keyword>
<evidence type="ECO:0008006" key="4">
    <source>
        <dbReference type="Google" id="ProtNLM"/>
    </source>
</evidence>
<protein>
    <recommendedName>
        <fullName evidence="4">YcxB family protein</fullName>
    </recommendedName>
</protein>
<proteinExistence type="predicted"/>
<dbReference type="RefSeq" id="WP_211631683.1">
    <property type="nucleotide sequence ID" value="NZ_CP073100.1"/>
</dbReference>
<feature type="transmembrane region" description="Helical" evidence="1">
    <location>
        <begin position="68"/>
        <end position="86"/>
    </location>
</feature>